<dbReference type="Proteomes" id="UP001232245">
    <property type="component" value="Unassembled WGS sequence"/>
</dbReference>
<proteinExistence type="predicted"/>
<keyword evidence="1" id="KW-1133">Transmembrane helix</keyword>
<reference evidence="2 3" key="1">
    <citation type="submission" date="2023-07" db="EMBL/GenBank/DDBJ databases">
        <title>Genomic Encyclopedia of Type Strains, Phase IV (KMG-IV): sequencing the most valuable type-strain genomes for metagenomic binning, comparative biology and taxonomic classification.</title>
        <authorList>
            <person name="Goeker M."/>
        </authorList>
    </citation>
    <scope>NUCLEOTIDE SEQUENCE [LARGE SCALE GENOMIC DNA]</scope>
    <source>
        <strain evidence="2 3">DSM 17723</strain>
    </source>
</reference>
<comment type="caution">
    <text evidence="2">The sequence shown here is derived from an EMBL/GenBank/DDBJ whole genome shotgun (WGS) entry which is preliminary data.</text>
</comment>
<evidence type="ECO:0000313" key="2">
    <source>
        <dbReference type="EMBL" id="MDQ0225568.1"/>
    </source>
</evidence>
<accession>A0ABT9YZZ6</accession>
<gene>
    <name evidence="2" type="ORF">J2S02_001912</name>
</gene>
<dbReference type="EMBL" id="JAUSTZ010000003">
    <property type="protein sequence ID" value="MDQ0225568.1"/>
    <property type="molecule type" value="Genomic_DNA"/>
</dbReference>
<keyword evidence="1" id="KW-0472">Membrane</keyword>
<dbReference type="RefSeq" id="WP_174879882.1">
    <property type="nucleotide sequence ID" value="NZ_CADEPK010000077.1"/>
</dbReference>
<name>A0ABT9YZZ6_9BACI</name>
<protein>
    <submittedName>
        <fullName evidence="2">Uncharacterized protein</fullName>
    </submittedName>
</protein>
<sequence>MDDKQFEERMMQLKKSYESIPTKSAPDAIMKHIVQQEKPKKRKTFKLPYVASFIGVLLIGGLIGGQLISQQSLLSDNEEKNSAKITTEQVESAKNEIRGLFERKVDELGEKLDFAQVEQYRFIQDVEETVDRFEERSSYKNEKELKTYMKKVEEEINRRVSLPNEEYAYIKKKVEDNETIQDDFILDYLDKLDAMSENFTSEWRLEYNSGDVMPTKENVEGLNNKNLSVVSKEITNFADEIVTYGYRFNLEGEGSISIQINLDKIVKDFTGHISDELESYLYLKDYVQDVLDISKEQYDDENMLKHIVHLETFILQNENFRNKEDLKKVYHAALTHLIFDMDIDLLNKFTTQYPDALTTEVVKMALQHRSTNRAVNDELKLKIISAIPAELRPIFQFEAMYLLPLPDYLERKYKEFKASKDYNSLYTFQAFKGTYQFSIVRIYLYAIMQEDYETAYALSYNGKVNGKDATLPDFNTFKTEMSSWRVENEQLLNDLVYVDEGQYGGGLIFLYTFINDNGEKLFLEMHVDENLLPKIVYPPSS</sequence>
<keyword evidence="3" id="KW-1185">Reference proteome</keyword>
<feature type="transmembrane region" description="Helical" evidence="1">
    <location>
        <begin position="47"/>
        <end position="68"/>
    </location>
</feature>
<evidence type="ECO:0000256" key="1">
    <source>
        <dbReference type="SAM" id="Phobius"/>
    </source>
</evidence>
<keyword evidence="1" id="KW-0812">Transmembrane</keyword>
<organism evidence="2 3">
    <name type="scientific">Metabacillus niabensis</name>
    <dbReference type="NCBI Taxonomy" id="324854"/>
    <lineage>
        <taxon>Bacteria</taxon>
        <taxon>Bacillati</taxon>
        <taxon>Bacillota</taxon>
        <taxon>Bacilli</taxon>
        <taxon>Bacillales</taxon>
        <taxon>Bacillaceae</taxon>
        <taxon>Metabacillus</taxon>
    </lineage>
</organism>
<evidence type="ECO:0000313" key="3">
    <source>
        <dbReference type="Proteomes" id="UP001232245"/>
    </source>
</evidence>